<reference evidence="4 6" key="2">
    <citation type="submission" date="2018-03" db="EMBL/GenBank/DDBJ databases">
        <authorList>
            <person name="Fogelqvist J."/>
        </authorList>
    </citation>
    <scope>NUCLEOTIDE SEQUENCE [LARGE SCALE GENOMIC DNA]</scope>
</reference>
<evidence type="ECO:0000313" key="6">
    <source>
        <dbReference type="Proteomes" id="UP000290189"/>
    </source>
</evidence>
<keyword evidence="5" id="KW-1185">Reference proteome</keyword>
<comment type="function">
    <text evidence="1">Component of the Mediator complex, a coactivator involved in the regulated transcription of nearly all RNA polymerase II-dependent genes. Mediator functions as a bridge to convey information from gene-specific regulatory proteins to the basal RNA polymerase II transcription machinery. Mediator is recruited to promoters by direct interactions with regulatory proteins and serves as a scaffold for the assembly of a functional preinitiation complex with RNA polymerase II and the general transcription factors.</text>
</comment>
<evidence type="ECO:0000313" key="5">
    <source>
        <dbReference type="Proteomes" id="UP000039324"/>
    </source>
</evidence>
<name>A0A0G4IHQ2_PLABS</name>
<keyword evidence="1" id="KW-0539">Nucleus</keyword>
<sequence length="465" mass="51296">MAVVAAPAAASPGDAWAPTSPLSVVVLAAVRSVSQQFTDVVESLELDDDNDHKRRQLLMLLTRSVQSCGRLLALIRWCTRRLQSYRLGRAAIALLDTYCLEWHRDFRLTSLTYPVWDLETALHCASSSGYYLLPRCTSGTDTLAAPPADRDRVRRRLRAMVSHHLHLHRPALPHHCTVSGTTISTSSYTLDLSLRMQPGRLHWALMALTFALVDDDGVEVVTPAQTHTIMEIERNRLMSCADLRLALQSLIASLDRDAVLIQFAVLERQARSFATSVTCTPTSISYPFWASATLRIVLTDTDLRVTLGSEPVRQWTASPKIAFSGILGAAQSQAAQRLLAGVPSSCRVDRRTGAVRFWSRSRPLTLADVSTMRQDNVLYWVGCARAILTAAGFDCVKHGWTESRGTIQCRRRGDATGSGATFVVECDADGRLRGPDGIDFRLDTRRGPHMLPVLRSLAHSPTLLS</sequence>
<feature type="domain" description="Mediator complex subunit MED14 N-terminal" evidence="2">
    <location>
        <begin position="20"/>
        <end position="174"/>
    </location>
</feature>
<evidence type="ECO:0000313" key="4">
    <source>
        <dbReference type="EMBL" id="SPQ96945.1"/>
    </source>
</evidence>
<dbReference type="Proteomes" id="UP000290189">
    <property type="component" value="Unassembled WGS sequence"/>
</dbReference>
<keyword evidence="1" id="KW-0805">Transcription regulation</keyword>
<evidence type="ECO:0000313" key="3">
    <source>
        <dbReference type="EMBL" id="CEO94605.1"/>
    </source>
</evidence>
<keyword evidence="4" id="KW-0496">Mitochondrion</keyword>
<evidence type="ECO:0000256" key="1">
    <source>
        <dbReference type="RuleBase" id="RU365082"/>
    </source>
</evidence>
<comment type="similarity">
    <text evidence="1">Belongs to the Mediator complex subunit 14 family.</text>
</comment>
<proteinExistence type="inferred from homology"/>
<keyword evidence="1" id="KW-0804">Transcription</keyword>
<accession>A0A0G4IHQ2</accession>
<dbReference type="Proteomes" id="UP000039324">
    <property type="component" value="Unassembled WGS sequence"/>
</dbReference>
<dbReference type="AlphaFoldDB" id="A0A0G4IHQ2"/>
<dbReference type="Pfam" id="PF08638">
    <property type="entry name" value="Med14"/>
    <property type="match status" value="1"/>
</dbReference>
<organism evidence="3 5">
    <name type="scientific">Plasmodiophora brassicae</name>
    <name type="common">Clubroot disease agent</name>
    <dbReference type="NCBI Taxonomy" id="37360"/>
    <lineage>
        <taxon>Eukaryota</taxon>
        <taxon>Sar</taxon>
        <taxon>Rhizaria</taxon>
        <taxon>Endomyxa</taxon>
        <taxon>Phytomyxea</taxon>
        <taxon>Plasmodiophorida</taxon>
        <taxon>Plasmodiophoridae</taxon>
        <taxon>Plasmodiophora</taxon>
    </lineage>
</organism>
<dbReference type="InterPro" id="IPR055122">
    <property type="entry name" value="Med14_N"/>
</dbReference>
<comment type="subunit">
    <text evidence="1">Component of the Mediator complex.</text>
</comment>
<keyword evidence="1" id="KW-0010">Activator</keyword>
<reference evidence="3 5" key="1">
    <citation type="submission" date="2015-02" db="EMBL/GenBank/DDBJ databases">
        <authorList>
            <person name="Chooi Y.-H."/>
        </authorList>
    </citation>
    <scope>NUCLEOTIDE SEQUENCE [LARGE SCALE GENOMIC DNA]</scope>
    <source>
        <strain evidence="3">E3</strain>
    </source>
</reference>
<protein>
    <recommendedName>
        <fullName evidence="1">Mediator of RNA polymerase II transcription subunit 14</fullName>
    </recommendedName>
    <alternativeName>
        <fullName evidence="1">Mediator complex subunit 14</fullName>
    </alternativeName>
</protein>
<dbReference type="GO" id="GO:0003712">
    <property type="term" value="F:transcription coregulator activity"/>
    <property type="evidence" value="ECO:0007669"/>
    <property type="project" value="UniProtKB-UniRule"/>
</dbReference>
<geneLocation type="mitochondrion" evidence="4"/>
<dbReference type="EMBL" id="OVEO01000006">
    <property type="protein sequence ID" value="SPQ96945.1"/>
    <property type="molecule type" value="Genomic_DNA"/>
</dbReference>
<gene>
    <name evidence="3" type="ORF">PBRA_000390</name>
    <name evidence="4" type="ORF">PLBR_LOCUS4160</name>
</gene>
<comment type="subcellular location">
    <subcellularLocation>
        <location evidence="1">Nucleus</location>
    </subcellularLocation>
</comment>
<dbReference type="GO" id="GO:0016592">
    <property type="term" value="C:mediator complex"/>
    <property type="evidence" value="ECO:0007669"/>
    <property type="project" value="UniProtKB-UniRule"/>
</dbReference>
<evidence type="ECO:0000259" key="2">
    <source>
        <dbReference type="Pfam" id="PF08638"/>
    </source>
</evidence>
<dbReference type="EMBL" id="CDSF01000001">
    <property type="protein sequence ID" value="CEO94605.1"/>
    <property type="molecule type" value="Genomic_DNA"/>
</dbReference>